<organism evidence="2 3">
    <name type="scientific">Pleomassaria siparia CBS 279.74</name>
    <dbReference type="NCBI Taxonomy" id="1314801"/>
    <lineage>
        <taxon>Eukaryota</taxon>
        <taxon>Fungi</taxon>
        <taxon>Dikarya</taxon>
        <taxon>Ascomycota</taxon>
        <taxon>Pezizomycotina</taxon>
        <taxon>Dothideomycetes</taxon>
        <taxon>Pleosporomycetidae</taxon>
        <taxon>Pleosporales</taxon>
        <taxon>Pleomassariaceae</taxon>
        <taxon>Pleomassaria</taxon>
    </lineage>
</organism>
<feature type="compositionally biased region" description="Gly residues" evidence="1">
    <location>
        <begin position="86"/>
        <end position="100"/>
    </location>
</feature>
<reference evidence="2" key="1">
    <citation type="journal article" date="2020" name="Stud. Mycol.">
        <title>101 Dothideomycetes genomes: a test case for predicting lifestyles and emergence of pathogens.</title>
        <authorList>
            <person name="Haridas S."/>
            <person name="Albert R."/>
            <person name="Binder M."/>
            <person name="Bloem J."/>
            <person name="Labutti K."/>
            <person name="Salamov A."/>
            <person name="Andreopoulos B."/>
            <person name="Baker S."/>
            <person name="Barry K."/>
            <person name="Bills G."/>
            <person name="Bluhm B."/>
            <person name="Cannon C."/>
            <person name="Castanera R."/>
            <person name="Culley D."/>
            <person name="Daum C."/>
            <person name="Ezra D."/>
            <person name="Gonzalez J."/>
            <person name="Henrissat B."/>
            <person name="Kuo A."/>
            <person name="Liang C."/>
            <person name="Lipzen A."/>
            <person name="Lutzoni F."/>
            <person name="Magnuson J."/>
            <person name="Mondo S."/>
            <person name="Nolan M."/>
            <person name="Ohm R."/>
            <person name="Pangilinan J."/>
            <person name="Park H.-J."/>
            <person name="Ramirez L."/>
            <person name="Alfaro M."/>
            <person name="Sun H."/>
            <person name="Tritt A."/>
            <person name="Yoshinaga Y."/>
            <person name="Zwiers L.-H."/>
            <person name="Turgeon B."/>
            <person name="Goodwin S."/>
            <person name="Spatafora J."/>
            <person name="Crous P."/>
            <person name="Grigoriev I."/>
        </authorList>
    </citation>
    <scope>NUCLEOTIDE SEQUENCE</scope>
    <source>
        <strain evidence="2">CBS 279.74</strain>
    </source>
</reference>
<keyword evidence="3" id="KW-1185">Reference proteome</keyword>
<dbReference type="OrthoDB" id="203279at2759"/>
<feature type="region of interest" description="Disordered" evidence="1">
    <location>
        <begin position="1"/>
        <end position="155"/>
    </location>
</feature>
<dbReference type="Proteomes" id="UP000799428">
    <property type="component" value="Unassembled WGS sequence"/>
</dbReference>
<feature type="compositionally biased region" description="Polar residues" evidence="1">
    <location>
        <begin position="66"/>
        <end position="80"/>
    </location>
</feature>
<protein>
    <submittedName>
        <fullName evidence="2">Uncharacterized protein</fullName>
    </submittedName>
</protein>
<evidence type="ECO:0000313" key="2">
    <source>
        <dbReference type="EMBL" id="KAF2715523.1"/>
    </source>
</evidence>
<evidence type="ECO:0000256" key="1">
    <source>
        <dbReference type="SAM" id="MobiDB-lite"/>
    </source>
</evidence>
<feature type="compositionally biased region" description="Basic and acidic residues" evidence="1">
    <location>
        <begin position="116"/>
        <end position="133"/>
    </location>
</feature>
<name>A0A6G1KSC4_9PLEO</name>
<sequence>MAGYGNRRANDLNPDSLAEQHNNTRFNPGHSATAYSGGHETFRSGTVGGAGFGNKRAPDPEDLSEQHSNTRFGSHQNTAPYSGHQGRAGSGSTGGAGYGNKTGSFSSSNDSGIGKFMEKAGHVMHNKDLEDKGHTKRVAAGLGQPEQDEEEAIAN</sequence>
<dbReference type="AlphaFoldDB" id="A0A6G1KSC4"/>
<proteinExistence type="predicted"/>
<evidence type="ECO:0000313" key="3">
    <source>
        <dbReference type="Proteomes" id="UP000799428"/>
    </source>
</evidence>
<feature type="compositionally biased region" description="Acidic residues" evidence="1">
    <location>
        <begin position="146"/>
        <end position="155"/>
    </location>
</feature>
<accession>A0A6G1KSC4</accession>
<gene>
    <name evidence="2" type="ORF">K504DRAFT_487187</name>
</gene>
<dbReference type="EMBL" id="MU005764">
    <property type="protein sequence ID" value="KAF2715523.1"/>
    <property type="molecule type" value="Genomic_DNA"/>
</dbReference>